<organism evidence="4 5">
    <name type="scientific">Gossypium arboreum</name>
    <name type="common">Tree cotton</name>
    <name type="synonym">Gossypium nanking</name>
    <dbReference type="NCBI Taxonomy" id="29729"/>
    <lineage>
        <taxon>Eukaryota</taxon>
        <taxon>Viridiplantae</taxon>
        <taxon>Streptophyta</taxon>
        <taxon>Embryophyta</taxon>
        <taxon>Tracheophyta</taxon>
        <taxon>Spermatophyta</taxon>
        <taxon>Magnoliopsida</taxon>
        <taxon>eudicotyledons</taxon>
        <taxon>Gunneridae</taxon>
        <taxon>Pentapetalae</taxon>
        <taxon>rosids</taxon>
        <taxon>malvids</taxon>
        <taxon>Malvales</taxon>
        <taxon>Malvaceae</taxon>
        <taxon>Malvoideae</taxon>
        <taxon>Gossypium</taxon>
    </lineage>
</organism>
<dbReference type="Proteomes" id="UP001358586">
    <property type="component" value="Chromosome 5"/>
</dbReference>
<dbReference type="Gene3D" id="3.30.70.330">
    <property type="match status" value="1"/>
</dbReference>
<dbReference type="PROSITE" id="PS50102">
    <property type="entry name" value="RRM"/>
    <property type="match status" value="1"/>
</dbReference>
<gene>
    <name evidence="4" type="ORF">PVK06_017965</name>
</gene>
<keyword evidence="1 2" id="KW-0694">RNA-binding</keyword>
<dbReference type="SMART" id="SM00360">
    <property type="entry name" value="RRM"/>
    <property type="match status" value="1"/>
</dbReference>
<proteinExistence type="predicted"/>
<reference evidence="4 5" key="1">
    <citation type="submission" date="2023-03" db="EMBL/GenBank/DDBJ databases">
        <title>WGS of Gossypium arboreum.</title>
        <authorList>
            <person name="Yu D."/>
        </authorList>
    </citation>
    <scope>NUCLEOTIDE SEQUENCE [LARGE SCALE GENOMIC DNA]</scope>
    <source>
        <tissue evidence="4">Leaf</tissue>
    </source>
</reference>
<feature type="domain" description="RRM" evidence="3">
    <location>
        <begin position="11"/>
        <end position="97"/>
    </location>
</feature>
<accession>A0ABR0Q4X6</accession>
<keyword evidence="5" id="KW-1185">Reference proteome</keyword>
<evidence type="ECO:0000313" key="5">
    <source>
        <dbReference type="Proteomes" id="UP001358586"/>
    </source>
</evidence>
<dbReference type="InterPro" id="IPR012677">
    <property type="entry name" value="Nucleotide-bd_a/b_plait_sf"/>
</dbReference>
<sequence>MGDRRVKNKVRMVFVDNIPEIMHWKDLWTLFSFHGEVMDAFIPVKRNKSGKRFGFVRFNKEEDAQRAIGKVDGFGLLCDMGEDGQEERQLRTVEQQKEVEITLDSKKLNDTNIVVGHVDNEQLCKLQRCLIGKMTTLCNLNSLTERIMNMGLEELIIKKIQGRYFLIEVPDEELMDILKQ</sequence>
<dbReference type="InterPro" id="IPR035979">
    <property type="entry name" value="RBD_domain_sf"/>
</dbReference>
<comment type="caution">
    <text evidence="4">The sequence shown here is derived from an EMBL/GenBank/DDBJ whole genome shotgun (WGS) entry which is preliminary data.</text>
</comment>
<dbReference type="CDD" id="cd00590">
    <property type="entry name" value="RRM_SF"/>
    <property type="match status" value="1"/>
</dbReference>
<protein>
    <recommendedName>
        <fullName evidence="3">RRM domain-containing protein</fullName>
    </recommendedName>
</protein>
<evidence type="ECO:0000256" key="1">
    <source>
        <dbReference type="ARBA" id="ARBA00022884"/>
    </source>
</evidence>
<dbReference type="InterPro" id="IPR000504">
    <property type="entry name" value="RRM_dom"/>
</dbReference>
<dbReference type="PANTHER" id="PTHR10352">
    <property type="entry name" value="EUKARYOTIC TRANSLATION INITIATION FACTOR 3 SUBUNIT G"/>
    <property type="match status" value="1"/>
</dbReference>
<dbReference type="Pfam" id="PF00076">
    <property type="entry name" value="RRM_1"/>
    <property type="match status" value="1"/>
</dbReference>
<evidence type="ECO:0000313" key="4">
    <source>
        <dbReference type="EMBL" id="KAK5834092.1"/>
    </source>
</evidence>
<evidence type="ECO:0000256" key="2">
    <source>
        <dbReference type="PROSITE-ProRule" id="PRU00176"/>
    </source>
</evidence>
<dbReference type="EMBL" id="JARKNE010000005">
    <property type="protein sequence ID" value="KAK5834092.1"/>
    <property type="molecule type" value="Genomic_DNA"/>
</dbReference>
<name>A0ABR0Q4X6_GOSAR</name>
<dbReference type="SUPFAM" id="SSF54928">
    <property type="entry name" value="RNA-binding domain, RBD"/>
    <property type="match status" value="1"/>
</dbReference>
<evidence type="ECO:0000259" key="3">
    <source>
        <dbReference type="PROSITE" id="PS50102"/>
    </source>
</evidence>